<dbReference type="Pfam" id="PF05402">
    <property type="entry name" value="PqqD"/>
    <property type="match status" value="1"/>
</dbReference>
<reference evidence="1" key="1">
    <citation type="submission" date="2016-10" db="EMBL/GenBank/DDBJ databases">
        <authorList>
            <person name="de Groot N.N."/>
        </authorList>
    </citation>
    <scope>NUCLEOTIDE SEQUENCE</scope>
</reference>
<dbReference type="EMBL" id="FPHI01000025">
    <property type="protein sequence ID" value="SFV64140.1"/>
    <property type="molecule type" value="Genomic_DNA"/>
</dbReference>
<protein>
    <recommendedName>
        <fullName evidence="2">Coenzyme PQQ synthesis protein D (PqqD)</fullName>
    </recommendedName>
</protein>
<dbReference type="AlphaFoldDB" id="A0A1W1CE51"/>
<name>A0A1W1CE51_9ZZZZ</name>
<accession>A0A1W1CE51</accession>
<proteinExistence type="predicted"/>
<dbReference type="Gene3D" id="1.10.10.1150">
    <property type="entry name" value="Coenzyme PQQ synthesis protein D (PqqD)"/>
    <property type="match status" value="1"/>
</dbReference>
<evidence type="ECO:0008006" key="2">
    <source>
        <dbReference type="Google" id="ProtNLM"/>
    </source>
</evidence>
<dbReference type="InterPro" id="IPR008792">
    <property type="entry name" value="PQQD"/>
</dbReference>
<sequence length="78" mass="9162">MQTIDQLILDENNILFYPMMGNSYQLNDIGNDIVSLLKKHKSKDEIIEDLAQKYNIEKNELFIDVSDFFSKLKIYGLM</sequence>
<evidence type="ECO:0000313" key="1">
    <source>
        <dbReference type="EMBL" id="SFV64140.1"/>
    </source>
</evidence>
<organism evidence="1">
    <name type="scientific">hydrothermal vent metagenome</name>
    <dbReference type="NCBI Taxonomy" id="652676"/>
    <lineage>
        <taxon>unclassified sequences</taxon>
        <taxon>metagenomes</taxon>
        <taxon>ecological metagenomes</taxon>
    </lineage>
</organism>
<dbReference type="InterPro" id="IPR041881">
    <property type="entry name" value="PqqD_sf"/>
</dbReference>
<gene>
    <name evidence="1" type="ORF">MNB_SV-3-1505</name>
</gene>